<dbReference type="OrthoDB" id="3698359at2"/>
<gene>
    <name evidence="4" type="ORF">ETD85_08145</name>
</gene>
<evidence type="ECO:0000256" key="1">
    <source>
        <dbReference type="ARBA" id="ARBA00023172"/>
    </source>
</evidence>
<dbReference type="SUPFAM" id="SSF56349">
    <property type="entry name" value="DNA breaking-rejoining enzymes"/>
    <property type="match status" value="1"/>
</dbReference>
<name>A0A5S4GXW9_9ACTN</name>
<comment type="caution">
    <text evidence="4">The sequence shown here is derived from an EMBL/GenBank/DDBJ whole genome shotgun (WGS) entry which is preliminary data.</text>
</comment>
<dbReference type="GO" id="GO:0003677">
    <property type="term" value="F:DNA binding"/>
    <property type="evidence" value="ECO:0007669"/>
    <property type="project" value="InterPro"/>
</dbReference>
<dbReference type="EMBL" id="VCKX01000017">
    <property type="protein sequence ID" value="TMR37371.1"/>
    <property type="molecule type" value="Genomic_DNA"/>
</dbReference>
<evidence type="ECO:0000313" key="4">
    <source>
        <dbReference type="EMBL" id="TMR37371.1"/>
    </source>
</evidence>
<organism evidence="4 5">
    <name type="scientific">Nonomuraea zeae</name>
    <dbReference type="NCBI Taxonomy" id="1642303"/>
    <lineage>
        <taxon>Bacteria</taxon>
        <taxon>Bacillati</taxon>
        <taxon>Actinomycetota</taxon>
        <taxon>Actinomycetes</taxon>
        <taxon>Streptosporangiales</taxon>
        <taxon>Streptosporangiaceae</taxon>
        <taxon>Nonomuraea</taxon>
    </lineage>
</organism>
<dbReference type="InterPro" id="IPR013762">
    <property type="entry name" value="Integrase-like_cat_sf"/>
</dbReference>
<dbReference type="InterPro" id="IPR002104">
    <property type="entry name" value="Integrase_catalytic"/>
</dbReference>
<feature type="domain" description="Tyr recombinase" evidence="3">
    <location>
        <begin position="1"/>
        <end position="166"/>
    </location>
</feature>
<dbReference type="GO" id="GO:0006310">
    <property type="term" value="P:DNA recombination"/>
    <property type="evidence" value="ECO:0007669"/>
    <property type="project" value="UniProtKB-KW"/>
</dbReference>
<dbReference type="InterPro" id="IPR011010">
    <property type="entry name" value="DNA_brk_join_enz"/>
</dbReference>
<feature type="compositionally biased region" description="Basic and acidic residues" evidence="2">
    <location>
        <begin position="8"/>
        <end position="24"/>
    </location>
</feature>
<evidence type="ECO:0000256" key="2">
    <source>
        <dbReference type="SAM" id="MobiDB-lite"/>
    </source>
</evidence>
<dbReference type="Gene3D" id="1.10.443.10">
    <property type="entry name" value="Intergrase catalytic core"/>
    <property type="match status" value="1"/>
</dbReference>
<dbReference type="GO" id="GO:0015074">
    <property type="term" value="P:DNA integration"/>
    <property type="evidence" value="ECO:0007669"/>
    <property type="project" value="InterPro"/>
</dbReference>
<dbReference type="Pfam" id="PF00589">
    <property type="entry name" value="Phage_integrase"/>
    <property type="match status" value="1"/>
</dbReference>
<dbReference type="Proteomes" id="UP000306628">
    <property type="component" value="Unassembled WGS sequence"/>
</dbReference>
<reference evidence="4 5" key="1">
    <citation type="submission" date="2019-05" db="EMBL/GenBank/DDBJ databases">
        <title>Draft genome sequence of Nonomuraea zeae DSM 100528.</title>
        <authorList>
            <person name="Saricaoglu S."/>
            <person name="Isik K."/>
        </authorList>
    </citation>
    <scope>NUCLEOTIDE SEQUENCE [LARGE SCALE GENOMIC DNA]</scope>
    <source>
        <strain evidence="4 5">DSM 100528</strain>
    </source>
</reference>
<dbReference type="PROSITE" id="PS51898">
    <property type="entry name" value="TYR_RECOMBINASE"/>
    <property type="match status" value="1"/>
</dbReference>
<sequence length="181" mass="20263">MLDAGQGHADDRRVHDHDELRRGDQGQSGPTSGRWCRHGYSPLRFNTHRGYTRWLINTSRGYLSSLPDQRPFPGALAALPVQSAPQGWPARSRRPSRAALAKVATAHLPDWPDDITPHVLRHFCASQLYLAGMDLLAIQEVLGHAWIATTMRYVHVPSTHVEDAWLAGQARAVTRLEGLRR</sequence>
<accession>A0A5S4GXW9</accession>
<protein>
    <recommendedName>
        <fullName evidence="3">Tyr recombinase domain-containing protein</fullName>
    </recommendedName>
</protein>
<feature type="region of interest" description="Disordered" evidence="2">
    <location>
        <begin position="1"/>
        <end position="35"/>
    </location>
</feature>
<evidence type="ECO:0000259" key="3">
    <source>
        <dbReference type="PROSITE" id="PS51898"/>
    </source>
</evidence>
<keyword evidence="1" id="KW-0233">DNA recombination</keyword>
<dbReference type="AlphaFoldDB" id="A0A5S4GXW9"/>
<proteinExistence type="predicted"/>
<keyword evidence="5" id="KW-1185">Reference proteome</keyword>
<evidence type="ECO:0000313" key="5">
    <source>
        <dbReference type="Proteomes" id="UP000306628"/>
    </source>
</evidence>